<dbReference type="InterPro" id="IPR014015">
    <property type="entry name" value="Helicase_SF3_DNA-vir"/>
</dbReference>
<feature type="compositionally biased region" description="Gly residues" evidence="4">
    <location>
        <begin position="614"/>
        <end position="633"/>
    </location>
</feature>
<name>A0A6C0EVU6_9ZZZZ</name>
<evidence type="ECO:0000259" key="5">
    <source>
        <dbReference type="PROSITE" id="PS51206"/>
    </source>
</evidence>
<dbReference type="NCBIfam" id="TIGR01613">
    <property type="entry name" value="primase_Cterm"/>
    <property type="match status" value="1"/>
</dbReference>
<feature type="compositionally biased region" description="Basic and acidic residues" evidence="4">
    <location>
        <begin position="273"/>
        <end position="283"/>
    </location>
</feature>
<dbReference type="InterPro" id="IPR006500">
    <property type="entry name" value="Helicase_put_C_phage/plasmid"/>
</dbReference>
<reference evidence="6" key="1">
    <citation type="journal article" date="2020" name="Nature">
        <title>Giant virus diversity and host interactions through global metagenomics.</title>
        <authorList>
            <person name="Schulz F."/>
            <person name="Roux S."/>
            <person name="Paez-Espino D."/>
            <person name="Jungbluth S."/>
            <person name="Walsh D.A."/>
            <person name="Denef V.J."/>
            <person name="McMahon K.D."/>
            <person name="Konstantinidis K.T."/>
            <person name="Eloe-Fadrosh E.A."/>
            <person name="Kyrpides N.C."/>
            <person name="Woyke T."/>
        </authorList>
    </citation>
    <scope>NUCLEOTIDE SEQUENCE</scope>
    <source>
        <strain evidence="6">GVMAG-M-3300009161-34</strain>
    </source>
</reference>
<keyword evidence="3" id="KW-0067">ATP-binding</keyword>
<dbReference type="GO" id="GO:0016817">
    <property type="term" value="F:hydrolase activity, acting on acid anhydrides"/>
    <property type="evidence" value="ECO:0007669"/>
    <property type="project" value="InterPro"/>
</dbReference>
<dbReference type="Pfam" id="PF08706">
    <property type="entry name" value="D5_N"/>
    <property type="match status" value="1"/>
</dbReference>
<dbReference type="PROSITE" id="PS51206">
    <property type="entry name" value="SF3_HELICASE_1"/>
    <property type="match status" value="1"/>
</dbReference>
<dbReference type="InterPro" id="IPR014818">
    <property type="entry name" value="Phage/plasmid_primase_P4_C"/>
</dbReference>
<protein>
    <recommendedName>
        <fullName evidence="5">SF3 helicase domain-containing protein</fullName>
    </recommendedName>
</protein>
<dbReference type="GO" id="GO:0005524">
    <property type="term" value="F:ATP binding"/>
    <property type="evidence" value="ECO:0007669"/>
    <property type="project" value="UniProtKB-KW"/>
</dbReference>
<dbReference type="InterPro" id="IPR051620">
    <property type="entry name" value="ORF904-like_C"/>
</dbReference>
<accession>A0A6C0EVU6</accession>
<feature type="compositionally biased region" description="Gly residues" evidence="4">
    <location>
        <begin position="593"/>
        <end position="603"/>
    </location>
</feature>
<keyword evidence="1" id="KW-0547">Nucleotide-binding</keyword>
<dbReference type="Gene3D" id="3.40.50.300">
    <property type="entry name" value="P-loop containing nucleotide triphosphate hydrolases"/>
    <property type="match status" value="1"/>
</dbReference>
<dbReference type="PANTHER" id="PTHR35372">
    <property type="entry name" value="ATP BINDING PROTEIN-RELATED"/>
    <property type="match status" value="1"/>
</dbReference>
<feature type="region of interest" description="Disordered" evidence="4">
    <location>
        <begin position="593"/>
        <end position="638"/>
    </location>
</feature>
<feature type="region of interest" description="Disordered" evidence="4">
    <location>
        <begin position="1"/>
        <end position="32"/>
    </location>
</feature>
<dbReference type="InterPro" id="IPR056443">
    <property type="entry name" value="AEP_C962R"/>
</dbReference>
<dbReference type="Pfam" id="PF08707">
    <property type="entry name" value="PriCT_2"/>
    <property type="match status" value="1"/>
</dbReference>
<dbReference type="AlphaFoldDB" id="A0A6C0EVU6"/>
<evidence type="ECO:0000313" key="6">
    <source>
        <dbReference type="EMBL" id="QHT33217.1"/>
    </source>
</evidence>
<feature type="compositionally biased region" description="Low complexity" evidence="4">
    <location>
        <begin position="17"/>
        <end position="32"/>
    </location>
</feature>
<feature type="compositionally biased region" description="Acidic residues" evidence="4">
    <location>
        <begin position="284"/>
        <end position="295"/>
    </location>
</feature>
<feature type="region of interest" description="Disordered" evidence="4">
    <location>
        <begin position="265"/>
        <end position="295"/>
    </location>
</feature>
<evidence type="ECO:0000256" key="1">
    <source>
        <dbReference type="ARBA" id="ARBA00022741"/>
    </source>
</evidence>
<evidence type="ECO:0000256" key="3">
    <source>
        <dbReference type="ARBA" id="ARBA00022840"/>
    </source>
</evidence>
<dbReference type="PANTHER" id="PTHR35372:SF2">
    <property type="entry name" value="SF3 HELICASE DOMAIN-CONTAINING PROTEIN"/>
    <property type="match status" value="1"/>
</dbReference>
<dbReference type="InterPro" id="IPR014819">
    <property type="entry name" value="PriCT_2"/>
</dbReference>
<proteinExistence type="predicted"/>
<sequence>MEPPESYNTIKTKQHQNSIMSTNSTASSSSSTNDYEQYMKQFYMKKNDQATAGLSFTHTRIPSQPHGVTGGAFYIPSEKLPEFWAKYSKHVVTNRRHEYLTEKQLTVAGPLLVDLDFRYDASVDARQHKKEDVENIVELYMEELSKILNIGEGQKKEISVYVFEKPNVNTDDEKYTKDGIHILIGVHADRAVHHMLRNNVLKKVPDVLKHLPLKNSWDDILDDNISRMVNPVGWQLYGSRKPGNEAYALKYQYNFVYVKNETQDDDGMVDEGEQIRESSRAESADNDDEFDLDANIDLDPNAKSDCVWGWEYEEKNVSFFDYSKNFHLLSAQYDGNPTYEVLEAVRREYEDIKRNKIRRTPQAKSGTIMRRRVASSASNIHEITNREQLTDEIDRIFNSLETREHYIKETSDYTMCLPEKYYTQYNLWIRVGWAMRNTSDKLFLSWILFSSQSDKFSYDKISEFYDKWQTFSMENEDGLTRRSIIYWAQSDAKERYLEVYKKTIDYYVDITLSNDLVNINGKPETTVVDLAVVLYNMYKNRFVCADFGDNVWYEFENNRWVECDCGISLRQMISTEMYNVYVSRIGTIGSGGNGNGGGSGSGSSGKTSKQLVAAGGGGGGGGGGAAATTNGGGDENKPNQFQHRISDICLKLKNAITKGHLMKEAQELFYDKSFLQSVDTKTHLLCCNNCVIDFKEKRARKGQPDDYVTKCTNIDYFPIDLKKHKKTMDEIHDFMNKLYPEEDIRTYMWEHLASCLIGINYPQTFNIYTGCGSNGKSKLVELMSMVLGEYKAVVPISLITSKRVSIGGTSSEIAQLVGIRYAVMQEPSKGMRLEEGPMKEITGGDPIQGRALFKNMITFRPQFKLVVCTNTLLDVKANDEGTWRRIRKVDHKAVFCNNPQSDDPDSPYQFLIDKRLDEKFKTWAPVFLAMLVEKAFETGGMVNDTPAVVASSESYRNSQDYINEFVRDKIRKVEGHYVKKTEMYESFKIWYIEHYDRNIPRGNEIYEVFDKKYGKYTTKGWKNMSIIYNHDEVEEEN</sequence>
<dbReference type="EMBL" id="MN738960">
    <property type="protein sequence ID" value="QHT33217.1"/>
    <property type="molecule type" value="Genomic_DNA"/>
</dbReference>
<feature type="compositionally biased region" description="Polar residues" evidence="4">
    <location>
        <begin position="1"/>
        <end position="11"/>
    </location>
</feature>
<evidence type="ECO:0000256" key="2">
    <source>
        <dbReference type="ARBA" id="ARBA00022801"/>
    </source>
</evidence>
<evidence type="ECO:0000256" key="4">
    <source>
        <dbReference type="SAM" id="MobiDB-lite"/>
    </source>
</evidence>
<feature type="domain" description="SF3 helicase" evidence="5">
    <location>
        <begin position="743"/>
        <end position="904"/>
    </location>
</feature>
<dbReference type="InterPro" id="IPR027417">
    <property type="entry name" value="P-loop_NTPase"/>
</dbReference>
<dbReference type="Pfam" id="PF23162">
    <property type="entry name" value="AEP_C962R"/>
    <property type="match status" value="1"/>
</dbReference>
<keyword evidence="2" id="KW-0378">Hydrolase</keyword>
<organism evidence="6">
    <name type="scientific">viral metagenome</name>
    <dbReference type="NCBI Taxonomy" id="1070528"/>
    <lineage>
        <taxon>unclassified sequences</taxon>
        <taxon>metagenomes</taxon>
        <taxon>organismal metagenomes</taxon>
    </lineage>
</organism>